<sequence>MENLTLLSNEELLEIVSQAKAIIESRKEDKQFIVKTFESIDPRKNGHAYMARLSFADGKASREFIDCNGKNWDSKHKYYDTSFTFRAKEGDKFEARLDDGSWKNDSKVWYMVVKNESGELELKSFNSLIKVRAV</sequence>
<organism evidence="1 2">
    <name type="scientific">Campylobacter rectus</name>
    <name type="common">Wolinella recta</name>
    <dbReference type="NCBI Taxonomy" id="203"/>
    <lineage>
        <taxon>Bacteria</taxon>
        <taxon>Pseudomonadati</taxon>
        <taxon>Campylobacterota</taxon>
        <taxon>Epsilonproteobacteria</taxon>
        <taxon>Campylobacterales</taxon>
        <taxon>Campylobacteraceae</taxon>
        <taxon>Campylobacter</taxon>
    </lineage>
</organism>
<proteinExistence type="predicted"/>
<evidence type="ECO:0000313" key="2">
    <source>
        <dbReference type="Proteomes" id="UP000502377"/>
    </source>
</evidence>
<accession>A0A6G5QN35</accession>
<dbReference type="AlphaFoldDB" id="A0A6G5QN35"/>
<dbReference type="EMBL" id="CP012543">
    <property type="protein sequence ID" value="QCD47128.1"/>
    <property type="molecule type" value="Genomic_DNA"/>
</dbReference>
<protein>
    <submittedName>
        <fullName evidence="1">Uncharacterized protein</fullName>
    </submittedName>
</protein>
<dbReference type="RefSeq" id="WP_004318952.1">
    <property type="nucleotide sequence ID" value="NZ_CP012543.1"/>
</dbReference>
<evidence type="ECO:0000313" key="1">
    <source>
        <dbReference type="EMBL" id="QCD47128.1"/>
    </source>
</evidence>
<dbReference type="KEGG" id="crx:CRECT_1480"/>
<reference evidence="1 2" key="1">
    <citation type="submission" date="2016-07" db="EMBL/GenBank/DDBJ databases">
        <title>Comparative genomics of the Campylobacter concisus group.</title>
        <authorList>
            <person name="Miller W.G."/>
            <person name="Yee E."/>
            <person name="Chapman M.H."/>
            <person name="Huynh S."/>
            <person name="Bono J.L."/>
            <person name="On S.L.W."/>
            <person name="StLeger J."/>
            <person name="Foster G."/>
            <person name="Parker C.T."/>
        </authorList>
    </citation>
    <scope>NUCLEOTIDE SEQUENCE [LARGE SCALE GENOMIC DNA]</scope>
    <source>
        <strain evidence="1 2">ATCC 33238</strain>
    </source>
</reference>
<dbReference type="Proteomes" id="UP000502377">
    <property type="component" value="Chromosome"/>
</dbReference>
<gene>
    <name evidence="1" type="ORF">CRECT_1480</name>
</gene>
<name>A0A6G5QN35_CAMRE</name>